<dbReference type="SUPFAM" id="SSF53901">
    <property type="entry name" value="Thiolase-like"/>
    <property type="match status" value="2"/>
</dbReference>
<evidence type="ECO:0000259" key="5">
    <source>
        <dbReference type="PROSITE" id="PS52004"/>
    </source>
</evidence>
<dbReference type="CDD" id="cd00833">
    <property type="entry name" value="PKS"/>
    <property type="match status" value="1"/>
</dbReference>
<dbReference type="InterPro" id="IPR014031">
    <property type="entry name" value="Ketoacyl_synth_C"/>
</dbReference>
<evidence type="ECO:0000256" key="4">
    <source>
        <dbReference type="RuleBase" id="RU003694"/>
    </source>
</evidence>
<dbReference type="SMART" id="SM00822">
    <property type="entry name" value="PKS_KR"/>
    <property type="match status" value="1"/>
</dbReference>
<organism evidence="7 8">
    <name type="scientific">Lentzea roselyniae</name>
    <dbReference type="NCBI Taxonomy" id="531940"/>
    <lineage>
        <taxon>Bacteria</taxon>
        <taxon>Bacillati</taxon>
        <taxon>Actinomycetota</taxon>
        <taxon>Actinomycetes</taxon>
        <taxon>Pseudonocardiales</taxon>
        <taxon>Pseudonocardiaceae</taxon>
        <taxon>Lentzea</taxon>
    </lineage>
</organism>
<evidence type="ECO:0000313" key="7">
    <source>
        <dbReference type="EMBL" id="GAA3687547.1"/>
    </source>
</evidence>
<dbReference type="InterPro" id="IPR042104">
    <property type="entry name" value="PKS_dehydratase_sf"/>
</dbReference>
<dbReference type="Pfam" id="PF16197">
    <property type="entry name" value="KAsynt_C_assoc"/>
    <property type="match status" value="1"/>
</dbReference>
<dbReference type="PANTHER" id="PTHR43775">
    <property type="entry name" value="FATTY ACID SYNTHASE"/>
    <property type="match status" value="1"/>
</dbReference>
<comment type="similarity">
    <text evidence="4">Belongs to the thiolase-like superfamily. Beta-ketoacyl-ACP synthases family.</text>
</comment>
<dbReference type="CDD" id="cd05359">
    <property type="entry name" value="ChcA_like_SDR_c"/>
    <property type="match status" value="1"/>
</dbReference>
<dbReference type="SUPFAM" id="SSF51735">
    <property type="entry name" value="NAD(P)-binding Rossmann-fold domains"/>
    <property type="match status" value="2"/>
</dbReference>
<gene>
    <name evidence="7" type="ORF">GCM10022267_87920</name>
</gene>
<evidence type="ECO:0000313" key="8">
    <source>
        <dbReference type="Proteomes" id="UP001500711"/>
    </source>
</evidence>
<keyword evidence="8" id="KW-1185">Reference proteome</keyword>
<dbReference type="PRINTS" id="PR00081">
    <property type="entry name" value="GDHRDH"/>
</dbReference>
<dbReference type="Pfam" id="PF00109">
    <property type="entry name" value="ketoacyl-synt"/>
    <property type="match status" value="2"/>
</dbReference>
<evidence type="ECO:0000256" key="2">
    <source>
        <dbReference type="ARBA" id="ARBA00022553"/>
    </source>
</evidence>
<dbReference type="InterPro" id="IPR032821">
    <property type="entry name" value="PKS_assoc"/>
</dbReference>
<reference evidence="8" key="1">
    <citation type="journal article" date="2019" name="Int. J. Syst. Evol. Microbiol.">
        <title>The Global Catalogue of Microorganisms (GCM) 10K type strain sequencing project: providing services to taxonomists for standard genome sequencing and annotation.</title>
        <authorList>
            <consortium name="The Broad Institute Genomics Platform"/>
            <consortium name="The Broad Institute Genome Sequencing Center for Infectious Disease"/>
            <person name="Wu L."/>
            <person name="Ma J."/>
        </authorList>
    </citation>
    <scope>NUCLEOTIDE SEQUENCE [LARGE SCALE GENOMIC DNA]</scope>
    <source>
        <strain evidence="8">JCM 17494</strain>
    </source>
</reference>
<comment type="caution">
    <text evidence="7">The sequence shown here is derived from an EMBL/GenBank/DDBJ whole genome shotgun (WGS) entry which is preliminary data.</text>
</comment>
<feature type="region of interest" description="N-terminal hotdog fold" evidence="3">
    <location>
        <begin position="1516"/>
        <end position="1640"/>
    </location>
</feature>
<dbReference type="InterPro" id="IPR002347">
    <property type="entry name" value="SDR_fam"/>
</dbReference>
<feature type="active site" description="Proton donor; for dehydratase activity" evidence="3">
    <location>
        <position position="1717"/>
    </location>
</feature>
<dbReference type="Gene3D" id="3.40.47.10">
    <property type="match status" value="2"/>
</dbReference>
<dbReference type="InterPro" id="IPR014030">
    <property type="entry name" value="Ketoacyl_synth_N"/>
</dbReference>
<feature type="region of interest" description="C-terminal hotdog fold" evidence="3">
    <location>
        <begin position="1658"/>
        <end position="1801"/>
    </location>
</feature>
<dbReference type="InterPro" id="IPR057326">
    <property type="entry name" value="KR_dom"/>
</dbReference>
<dbReference type="PANTHER" id="PTHR43775:SF37">
    <property type="entry name" value="SI:DKEY-61P9.11"/>
    <property type="match status" value="1"/>
</dbReference>
<name>A0ABP7CFX3_9PSEU</name>
<dbReference type="Proteomes" id="UP001500711">
    <property type="component" value="Unassembled WGS sequence"/>
</dbReference>
<dbReference type="Gene3D" id="3.10.129.110">
    <property type="entry name" value="Polyketide synthase dehydratase"/>
    <property type="match status" value="1"/>
</dbReference>
<dbReference type="PROSITE" id="PS52019">
    <property type="entry name" value="PKS_MFAS_DH"/>
    <property type="match status" value="1"/>
</dbReference>
<protein>
    <submittedName>
        <fullName evidence="7">Uncharacterized protein</fullName>
    </submittedName>
</protein>
<evidence type="ECO:0000259" key="6">
    <source>
        <dbReference type="PROSITE" id="PS52019"/>
    </source>
</evidence>
<sequence>MSSANESFRGRVVLVTGGARGVGRAISTAFARLGAHVIVNYFHATDEAPALLDELRGAGHSAELIRASVAMRPQVDAMFDTIAERHGRLDVLVNNAAAGALLPLSELDESHWRRALDTNLRGSLWCARRAAALMRDGSAIVNLSSLGSTMVISDYLTVGTSKAAVESLTRYLAVEFAPNGIRVNTASGGLIGGAVAGMFPQADRLAARVREATPLGHRLGTEEELAELVVFLASPQSSWITGQIVVADGGLSLGSFLLSPAAPNPDAAEVPEPQGNPDDIAIVGMGVVTPGANTPEELWKVLNGAEHVFTEPAGFDIDSFQSDDPDEQDRTYSRRSGFITRFEPHPTLRAELDAGTAPCEESTTLWLRHSLLQALEGVGRTAEDRCFASFGYTADGSQDLEEHLVLSGYTRRMGFDPEERLAKRYRRPHAPASEFLPHRVGRNAFRGLLPEQTEVVMVDTACSSSLYAIDLGMKALREGACDIAVCGGAFAYSARNLVLFSKLRGLSRTGEVRSFDQDASGVLFSDGAGVIVLKKLSRARADGDRVLGVIDGIGLSCDGRGKAIYAPNPAGQVHALRRAYDKCEVDSATVRWVVAHATGTQVGDSTEVATLDQVLGSGPPALLSSNKPVVGHTGWTAGVVSVVQVLSGLNHGVVPAQAYLRNPLPALDDSRFTPPTIATPLPSATPRRAAISSFGFGGTNAHLVLSDQPHGAAASASPADDDVVVVGWSADVPGVAADVPGWLRGTAAAPPPGFGEEYPLPGFEEVRLPPTTLRNMDRTQIMLLRAAARLDAKVRDACTELRDTTGVIAGHMGPTRRAVHYALRCYLGDLRAVLHDDEAAVQRVADAVRALVPPSTEDAFPGIMPNIIPARLASLWDFHGLNSTVDDGPDSGLTAIRCAERYLRHGDLDIALVAGVNGNSTPEFADVLAMAGERAVVSEGAFVAVLARKATAQARGLPVLATISTALGSSDVDSRPRRVPPLSDCGRTYLGADGVVALLARLVGPGGRGTVASAADWGPQVTIDVTRSEAEDEPPSAPARTCRVQRMISRLSPAAPRPVSAEIAALPPQTLLLVDDEKLVASLSLPSGVIVVVAKGEPVAADAAGLPGPEFTVRHVRVVADLGASDDSADHVGAAVRLRPLHDLAYLAAQRWTAEAGDSFGVILLDSMRGDVAHPATGPFTGLVKSLTRERDAAFALAVLTDVTSPGRALDVWRIESAHDHEFAVVAHSGGRRLAPELVGAELPVGPRDPLPSDAVVVAAGGSRGLTAELLCGLAARGTPTIYLLGRTAPGREDVPERSAFLAEARRTSLNRPMAELIAEHDRLRAEAQTARTMRRLAAICGADRVHHLVCDLADPVAVDRAVGTILSAHPRVDLLLNAAGLHRGGSVRTTTLEQARAVRDTKLLAHLNLSRAFAGRRPHRWINFGSLLAVLGWPGEADYCSGNDLLNQAAAWQAAFGDGHESTLAWPLWDEAGFASEPVTRELLRKQNTLTGLSNEDGLALFLDELSAGADTPVVTMLGRSEQRWLDTRRRAASCWTTDENAVWRPDPGTDGYLDHHVLAGVPTLPGAFVTELVTTEGVHPVTFRDVRFHAPITMPARHVPAYRVVRTPSGGLSVRSDVVTPSGLVLRRDRVHAEVAEIGTRSPGAVPHHTLPAQDGRVVVPFHYRSAGRVVLSGPFRSLSGVRIGAGSTTAFFTPQFGAWEQRFAGFRLPVLLMDAMVQLGLITAQTTNGHDQDAPVPVGIGSIELFTTSNDVDLLDAHGRDVLVCVDSEGVHALAPDGTVLVRMNGLEWTTSGRLTAASAAGR</sequence>
<dbReference type="SMART" id="SM00825">
    <property type="entry name" value="PKS_KS"/>
    <property type="match status" value="1"/>
</dbReference>
<dbReference type="InterPro" id="IPR016039">
    <property type="entry name" value="Thiolase-like"/>
</dbReference>
<evidence type="ECO:0000256" key="3">
    <source>
        <dbReference type="PROSITE-ProRule" id="PRU01363"/>
    </source>
</evidence>
<feature type="domain" description="Ketosynthase family 3 (KS3)" evidence="5">
    <location>
        <begin position="277"/>
        <end position="707"/>
    </location>
</feature>
<dbReference type="InterPro" id="IPR013968">
    <property type="entry name" value="PKS_KR"/>
</dbReference>
<dbReference type="Gene3D" id="3.40.50.720">
    <property type="entry name" value="NAD(P)-binding Rossmann-like Domain"/>
    <property type="match status" value="2"/>
</dbReference>
<dbReference type="EMBL" id="BAABBE010000062">
    <property type="protein sequence ID" value="GAA3687547.1"/>
    <property type="molecule type" value="Genomic_DNA"/>
</dbReference>
<accession>A0ABP7CFX3</accession>
<proteinExistence type="inferred from homology"/>
<dbReference type="RefSeq" id="WP_346137108.1">
    <property type="nucleotide sequence ID" value="NZ_BAABBE010000062.1"/>
</dbReference>
<dbReference type="InterPro" id="IPR036291">
    <property type="entry name" value="NAD(P)-bd_dom_sf"/>
</dbReference>
<dbReference type="Pfam" id="PF08659">
    <property type="entry name" value="KR"/>
    <property type="match status" value="1"/>
</dbReference>
<dbReference type="PROSITE" id="PS52004">
    <property type="entry name" value="KS3_2"/>
    <property type="match status" value="1"/>
</dbReference>
<feature type="domain" description="PKS/mFAS DH" evidence="6">
    <location>
        <begin position="1516"/>
        <end position="1801"/>
    </location>
</feature>
<evidence type="ECO:0000256" key="1">
    <source>
        <dbReference type="ARBA" id="ARBA00022450"/>
    </source>
</evidence>
<dbReference type="Pfam" id="PF13561">
    <property type="entry name" value="adh_short_C2"/>
    <property type="match status" value="1"/>
</dbReference>
<dbReference type="InterPro" id="IPR050091">
    <property type="entry name" value="PKS_NRPS_Biosynth_Enz"/>
</dbReference>
<dbReference type="Pfam" id="PF02801">
    <property type="entry name" value="Ketoacyl-synt_C"/>
    <property type="match status" value="1"/>
</dbReference>
<dbReference type="InterPro" id="IPR049900">
    <property type="entry name" value="PKS_mFAS_DH"/>
</dbReference>
<dbReference type="PRINTS" id="PR00080">
    <property type="entry name" value="SDRFAMILY"/>
</dbReference>
<keyword evidence="1" id="KW-0596">Phosphopantetheine</keyword>
<keyword evidence="4" id="KW-0808">Transferase</keyword>
<dbReference type="InterPro" id="IPR020841">
    <property type="entry name" value="PKS_Beta-ketoAc_synthase_dom"/>
</dbReference>
<keyword evidence="2" id="KW-0597">Phosphoprotein</keyword>
<feature type="active site" description="Proton acceptor; for dehydratase activity" evidence="3">
    <location>
        <position position="1558"/>
    </location>
</feature>